<protein>
    <recommendedName>
        <fullName evidence="4">DDE Tnp4 domain-containing protein</fullName>
    </recommendedName>
</protein>
<dbReference type="Pfam" id="PF13359">
    <property type="entry name" value="DDE_Tnp_4"/>
    <property type="match status" value="1"/>
</dbReference>
<keyword evidence="3" id="KW-0472">Membrane</keyword>
<keyword evidence="2" id="KW-0479">Metal-binding</keyword>
<dbReference type="PANTHER" id="PTHR23080:SF141">
    <property type="entry name" value="TRANSPOSASE HELIX-TURN-HELIX DOMAIN-CONTAINING PROTEIN"/>
    <property type="match status" value="1"/>
</dbReference>
<dbReference type="PANTHER" id="PTHR23080">
    <property type="entry name" value="THAP DOMAIN PROTEIN"/>
    <property type="match status" value="1"/>
</dbReference>
<name>A0A1Y1LK56_PHOPY</name>
<comment type="cofactor">
    <cofactor evidence="1">
        <name>a divalent metal cation</name>
        <dbReference type="ChEBI" id="CHEBI:60240"/>
    </cofactor>
</comment>
<feature type="transmembrane region" description="Helical" evidence="3">
    <location>
        <begin position="182"/>
        <end position="202"/>
    </location>
</feature>
<keyword evidence="3" id="KW-0812">Transmembrane</keyword>
<accession>A0A1Y1LK56</accession>
<evidence type="ECO:0000256" key="2">
    <source>
        <dbReference type="ARBA" id="ARBA00022723"/>
    </source>
</evidence>
<keyword evidence="3" id="KW-1133">Transmembrane helix</keyword>
<dbReference type="AlphaFoldDB" id="A0A1Y1LK56"/>
<feature type="domain" description="DDE Tnp4" evidence="4">
    <location>
        <begin position="243"/>
        <end position="402"/>
    </location>
</feature>
<proteinExistence type="predicted"/>
<evidence type="ECO:0000256" key="3">
    <source>
        <dbReference type="SAM" id="Phobius"/>
    </source>
</evidence>
<evidence type="ECO:0000256" key="1">
    <source>
        <dbReference type="ARBA" id="ARBA00001968"/>
    </source>
</evidence>
<dbReference type="EMBL" id="GEZM01053516">
    <property type="protein sequence ID" value="JAV74029.1"/>
    <property type="molecule type" value="Transcribed_RNA"/>
</dbReference>
<sequence length="415" mass="47073">MKKCETVMILFCILVRQRRNLKKNVIPTMCLPNPVHGSVQELAPSNRGVRLSIRNQMKELRDIPATDPVTEDNCHENIDTVPTTEELQAADALLTLIQTESQNSEPKTFRDFQIQVNTPSKLTLSHFIQTEKALTSLTGLNSFILLDEICASIAIIYKDVRIHKLCVKDRVSLTFTKLKCDVSYTILGVLYGISSVLCRIYFIEMIKLLSTILKSVIVFPSKIENSQNMPICFEKFQDTQIVLDCTEIFIQTPKCLCCRIRFYSHYKGALTVKFMTGVSPAGLVTFVSKAYGGRASDKIIFHGSELIKKLEKGSAVMVDKGFLIEDICKMYEIKLYRPPFLRGKAQFDEGEAMFTKEIASARVHIERTNQRLKIFKILGGKLQWNLVHYIDDIIIIICAITNLSAPILAEDKFLK</sequence>
<evidence type="ECO:0000259" key="4">
    <source>
        <dbReference type="Pfam" id="PF13359"/>
    </source>
</evidence>
<reference evidence="5" key="1">
    <citation type="journal article" date="2016" name="Sci. Rep.">
        <title>Molecular characterization of firefly nuptial gifts: a multi-omics approach sheds light on postcopulatory sexual selection.</title>
        <authorList>
            <person name="Al-Wathiqui N."/>
            <person name="Fallon T.R."/>
            <person name="South A."/>
            <person name="Weng J.K."/>
            <person name="Lewis S.M."/>
        </authorList>
    </citation>
    <scope>NUCLEOTIDE SEQUENCE</scope>
</reference>
<dbReference type="InterPro" id="IPR027806">
    <property type="entry name" value="HARBI1_dom"/>
</dbReference>
<organism evidence="5">
    <name type="scientific">Photinus pyralis</name>
    <name type="common">Common eastern firefly</name>
    <name type="synonym">Lampyris pyralis</name>
    <dbReference type="NCBI Taxonomy" id="7054"/>
    <lineage>
        <taxon>Eukaryota</taxon>
        <taxon>Metazoa</taxon>
        <taxon>Ecdysozoa</taxon>
        <taxon>Arthropoda</taxon>
        <taxon>Hexapoda</taxon>
        <taxon>Insecta</taxon>
        <taxon>Pterygota</taxon>
        <taxon>Neoptera</taxon>
        <taxon>Endopterygota</taxon>
        <taxon>Coleoptera</taxon>
        <taxon>Polyphaga</taxon>
        <taxon>Elateriformia</taxon>
        <taxon>Elateroidea</taxon>
        <taxon>Lampyridae</taxon>
        <taxon>Lampyrinae</taxon>
        <taxon>Photinus</taxon>
    </lineage>
</organism>
<dbReference type="GO" id="GO:0046872">
    <property type="term" value="F:metal ion binding"/>
    <property type="evidence" value="ECO:0007669"/>
    <property type="project" value="UniProtKB-KW"/>
</dbReference>
<evidence type="ECO:0000313" key="5">
    <source>
        <dbReference type="EMBL" id="JAV74029.1"/>
    </source>
</evidence>